<dbReference type="GO" id="GO:0010468">
    <property type="term" value="P:regulation of gene expression"/>
    <property type="evidence" value="ECO:0007669"/>
    <property type="project" value="InterPro"/>
</dbReference>
<feature type="compositionally biased region" description="Polar residues" evidence="2">
    <location>
        <begin position="1"/>
        <end position="10"/>
    </location>
</feature>
<feature type="compositionally biased region" description="Basic residues" evidence="2">
    <location>
        <begin position="1791"/>
        <end position="1810"/>
    </location>
</feature>
<feature type="region of interest" description="Disordered" evidence="2">
    <location>
        <begin position="108"/>
        <end position="138"/>
    </location>
</feature>
<dbReference type="Pfam" id="PF12830">
    <property type="entry name" value="Nipped-B_C"/>
    <property type="match status" value="1"/>
</dbReference>
<feature type="region of interest" description="Disordered" evidence="2">
    <location>
        <begin position="1679"/>
        <end position="1698"/>
    </location>
</feature>
<dbReference type="OrthoDB" id="418242at2759"/>
<dbReference type="CDD" id="cd23958">
    <property type="entry name" value="SCC2"/>
    <property type="match status" value="1"/>
</dbReference>
<feature type="compositionally biased region" description="Pro residues" evidence="2">
    <location>
        <begin position="112"/>
        <end position="121"/>
    </location>
</feature>
<feature type="region of interest" description="Disordered" evidence="2">
    <location>
        <begin position="581"/>
        <end position="620"/>
    </location>
</feature>
<proteinExistence type="inferred from homology"/>
<dbReference type="InterPro" id="IPR033031">
    <property type="entry name" value="Scc2/Nipped-B"/>
</dbReference>
<feature type="region of interest" description="Disordered" evidence="2">
    <location>
        <begin position="1739"/>
        <end position="1824"/>
    </location>
</feature>
<feature type="region of interest" description="Disordered" evidence="2">
    <location>
        <begin position="1618"/>
        <end position="1641"/>
    </location>
</feature>
<comment type="subcellular location">
    <subcellularLocation>
        <location evidence="1">Nucleus</location>
    </subcellularLocation>
</comment>
<evidence type="ECO:0000313" key="5">
    <source>
        <dbReference type="Proteomes" id="UP000799750"/>
    </source>
</evidence>
<feature type="region of interest" description="Disordered" evidence="2">
    <location>
        <begin position="1"/>
        <end position="22"/>
    </location>
</feature>
<dbReference type="EMBL" id="MU004194">
    <property type="protein sequence ID" value="KAF2492026.1"/>
    <property type="molecule type" value="Genomic_DNA"/>
</dbReference>
<feature type="region of interest" description="Disordered" evidence="2">
    <location>
        <begin position="38"/>
        <end position="64"/>
    </location>
</feature>
<keyword evidence="1" id="KW-0539">Nucleus</keyword>
<feature type="compositionally biased region" description="Low complexity" evidence="2">
    <location>
        <begin position="41"/>
        <end position="55"/>
    </location>
</feature>
<dbReference type="GO" id="GO:0061775">
    <property type="term" value="F:cohesin loader activity"/>
    <property type="evidence" value="ECO:0007669"/>
    <property type="project" value="InterPro"/>
</dbReference>
<feature type="domain" description="Sister chromatid cohesion C-terminal" evidence="3">
    <location>
        <begin position="1388"/>
        <end position="1575"/>
    </location>
</feature>
<keyword evidence="1" id="KW-0677">Repeat</keyword>
<dbReference type="InterPro" id="IPR011989">
    <property type="entry name" value="ARM-like"/>
</dbReference>
<dbReference type="GO" id="GO:0090694">
    <property type="term" value="C:Scc2-Scc4 cohesin loading complex"/>
    <property type="evidence" value="ECO:0007669"/>
    <property type="project" value="TreeGrafter"/>
</dbReference>
<feature type="compositionally biased region" description="Basic and acidic residues" evidence="2">
    <location>
        <begin position="1679"/>
        <end position="1689"/>
    </location>
</feature>
<dbReference type="GO" id="GO:0140588">
    <property type="term" value="P:chromatin looping"/>
    <property type="evidence" value="ECO:0007669"/>
    <property type="project" value="InterPro"/>
</dbReference>
<protein>
    <recommendedName>
        <fullName evidence="1">Sister chromatid cohesion protein</fullName>
    </recommendedName>
</protein>
<evidence type="ECO:0000313" key="4">
    <source>
        <dbReference type="EMBL" id="KAF2492026.1"/>
    </source>
</evidence>
<dbReference type="PANTHER" id="PTHR21704">
    <property type="entry name" value="NIPPED-B-LIKE PROTEIN DELANGIN SCC2-RELATED"/>
    <property type="match status" value="1"/>
</dbReference>
<evidence type="ECO:0000256" key="2">
    <source>
        <dbReference type="SAM" id="MobiDB-lite"/>
    </source>
</evidence>
<sequence length="1824" mass="202178">MNGHRQTANGGSLPFRPPTVDQAFQHSPLTSIVPFSPDTIPFPSANPPSSSAVFSHPDQRTSAQRVLDSLNSEATSHQDQQGTSARLRKTLQDLKQLLSANELTEFSFKGAPPLPTPPPDSPTVTTAANGFLKHSGEPKLSPFAKMVLSNTDIAHRYPTPDSPLGSGRRMSSARKPPRASPTTPHQPAAGRNQVAVSQNAKLGLPGNNVSTPKKVPQVLVPGLPSSSRREDYQSFAYLDEQDGPLSHKRKRPEADEDAVTVTFNQQQKADKKKEELQTLLDDIFEAEDMYEFESSLSPEAREYITVKEVGHVDAPVLTKDAQRTINTKLQPVLDAGRFSEISVDDILRLQKLCKRRIDSIDTVSLDIDSEREGERLKDWLSQDVEHALEAAKILLKTMTAGRVEKKIYSEGMVGSVVNALNRTLGSMIIIAESRPKSAIFDVSTKHEKVPELLQKSGKILELLGELVVTVQVAESAVTSTEDLSTRLLFAENATSEKDSALGIKRFEVVRSIAMDVLANIFARYEERRSSALTDVLNSLGKLSVDRRSARQYKMADGRAIQLVSALLMRLVQTNATISNAQQTGKGRLIHSSKEDDEHEDGEDSSKSSDGDASRKKKPNKAANLSSLSLAKIAGRFHDEAQMATDFVVKHLVERAKETTKSADLPFRNLMDIFTEDFLNVLGSPEWPAAAIFLHKLSQYMTFIIVDKKKQYSVQAKTMALDILGIMGSGLIDLQVRLGKDAQKLDKRQSTLSGLLSQVGEQLSEQLLDQLSSQLSGNSSKLDTSVTIPSKADLLDFEGPYRIVLEYLRHSTRSEDRRSAQGCYTQRWASDLCEMMKSQETNDEENPALITLEQRLKHMILDPAWLAAEYDFELVSEDHGRVAAMIVALHSPFSRYLPYIVGFILQSMSNPGKIRSQSLKSLGMLMEKNPRILNERILEKITDSLTDVGAQVREYSLQLLDKCLRWNPAIETQCTLKIILTTYDPSPKIKKKAMEILKGIYLRNETPTVKTSIADALLKKIQDTDEDVSKEACNLLAGIWIAPYYEVATSADVKLQLALRAQVSLIIRTVRTQQQSGVRLEELLRHILTDDPRSADPNFRVCKSMVAELFEGVIDNAVLPDKPEQWWIVETLAAFAHASGKLFTVEQIVTLQTFTKDVKDSNDLRTLRAVMVVFRHVLPLHSIYPDNFLPTVRSALQQSLGKMGNQEINECAQCFAIIDGILKEEGQRPFSTIMPMLRQVLNIANKPLDEANLSKRLAIIGYFGKHCNLEHRIEDVKKNVPALKFETVADLLVNVLLPFTLEKHPKGVRRQALEGVAMICHSFPKQYAREDVNKAFELVFANEDIGLKSSLLDHFLDVFAHEENRSSVGEGIFVNSMKADEFGGVPHKLARKFRRHAIQIALTSTGLIALQAAKFIASSNRQGLILPIECLPALVALETSPDPAIANVATQEHRNLWKKNSGLDKEYMEGVSLAFDHHRNIIKDAKGASINVKEGKSSFVPKLRLCYDVLCSGESRPRKKFLSNLVDRLNFQLSKLDTSGVEPRPLNYARFCAENLALFDYTRVEEVVLVTDCLHNVVIATGSLVAQEIEPDILGNGLDIEPIQQEGTALATTRYSSLAHDPSAPNDLTPTEKSLPSKPPVKPIDESRLRHLTVASMILTLMWETKKFLRHYWSLDRSKSSAKMTPKELNSRPTKATFSTPDKHLQRIAEIMSSLDDTDAMLARCKAFADLISHDDEAKNKSDVEDDGLLGRVADGYDTPVGSGDEDNASNPPSGSGRGRKRKSSFPAGGTPRKRKTGGTGKPRGRPRKSRGGSGSTPDADDGWD</sequence>
<dbReference type="Gene3D" id="1.25.10.10">
    <property type="entry name" value="Leucine-rich Repeat Variant"/>
    <property type="match status" value="1"/>
</dbReference>
<comment type="similarity">
    <text evidence="1">Belongs to the SCC2/Nipped-B family.</text>
</comment>
<dbReference type="Proteomes" id="UP000799750">
    <property type="component" value="Unassembled WGS sequence"/>
</dbReference>
<dbReference type="SUPFAM" id="SSF48371">
    <property type="entry name" value="ARM repeat"/>
    <property type="match status" value="1"/>
</dbReference>
<dbReference type="InterPro" id="IPR016024">
    <property type="entry name" value="ARM-type_fold"/>
</dbReference>
<name>A0A6A6QJ38_9PEZI</name>
<dbReference type="GO" id="GO:0034087">
    <property type="term" value="P:establishment of mitotic sister chromatid cohesion"/>
    <property type="evidence" value="ECO:0007669"/>
    <property type="project" value="TreeGrafter"/>
</dbReference>
<reference evidence="4" key="1">
    <citation type="journal article" date="2020" name="Stud. Mycol.">
        <title>101 Dothideomycetes genomes: a test case for predicting lifestyles and emergence of pathogens.</title>
        <authorList>
            <person name="Haridas S."/>
            <person name="Albert R."/>
            <person name="Binder M."/>
            <person name="Bloem J."/>
            <person name="Labutti K."/>
            <person name="Salamov A."/>
            <person name="Andreopoulos B."/>
            <person name="Baker S."/>
            <person name="Barry K."/>
            <person name="Bills G."/>
            <person name="Bluhm B."/>
            <person name="Cannon C."/>
            <person name="Castanera R."/>
            <person name="Culley D."/>
            <person name="Daum C."/>
            <person name="Ezra D."/>
            <person name="Gonzalez J."/>
            <person name="Henrissat B."/>
            <person name="Kuo A."/>
            <person name="Liang C."/>
            <person name="Lipzen A."/>
            <person name="Lutzoni F."/>
            <person name="Magnuson J."/>
            <person name="Mondo S."/>
            <person name="Nolan M."/>
            <person name="Ohm R."/>
            <person name="Pangilinan J."/>
            <person name="Park H.-J."/>
            <person name="Ramirez L."/>
            <person name="Alfaro M."/>
            <person name="Sun H."/>
            <person name="Tritt A."/>
            <person name="Yoshinaga Y."/>
            <person name="Zwiers L.-H."/>
            <person name="Turgeon B."/>
            <person name="Goodwin S."/>
            <person name="Spatafora J."/>
            <person name="Crous P."/>
            <person name="Grigoriev I."/>
        </authorList>
    </citation>
    <scope>NUCLEOTIDE SEQUENCE</scope>
    <source>
        <strain evidence="4">CBS 269.34</strain>
    </source>
</reference>
<gene>
    <name evidence="4" type="ORF">BU16DRAFT_491330</name>
</gene>
<dbReference type="PANTHER" id="PTHR21704:SF18">
    <property type="entry name" value="NIPPED-B-LIKE PROTEIN"/>
    <property type="match status" value="1"/>
</dbReference>
<dbReference type="GO" id="GO:0003682">
    <property type="term" value="F:chromatin binding"/>
    <property type="evidence" value="ECO:0007669"/>
    <property type="project" value="TreeGrafter"/>
</dbReference>
<feature type="compositionally biased region" description="Basic and acidic residues" evidence="2">
    <location>
        <begin position="603"/>
        <end position="613"/>
    </location>
</feature>
<organism evidence="4 5">
    <name type="scientific">Lophium mytilinum</name>
    <dbReference type="NCBI Taxonomy" id="390894"/>
    <lineage>
        <taxon>Eukaryota</taxon>
        <taxon>Fungi</taxon>
        <taxon>Dikarya</taxon>
        <taxon>Ascomycota</taxon>
        <taxon>Pezizomycotina</taxon>
        <taxon>Dothideomycetes</taxon>
        <taxon>Pleosporomycetidae</taxon>
        <taxon>Mytilinidiales</taxon>
        <taxon>Mytilinidiaceae</taxon>
        <taxon>Lophium</taxon>
    </lineage>
</organism>
<dbReference type="InterPro" id="IPR024986">
    <property type="entry name" value="Nipped-B_C"/>
</dbReference>
<keyword evidence="5" id="KW-1185">Reference proteome</keyword>
<dbReference type="GO" id="GO:0071169">
    <property type="term" value="P:establishment of protein localization to chromatin"/>
    <property type="evidence" value="ECO:0007669"/>
    <property type="project" value="TreeGrafter"/>
</dbReference>
<evidence type="ECO:0000256" key="1">
    <source>
        <dbReference type="RuleBase" id="RU364107"/>
    </source>
</evidence>
<evidence type="ECO:0000259" key="3">
    <source>
        <dbReference type="Pfam" id="PF12830"/>
    </source>
</evidence>
<feature type="region of interest" description="Disordered" evidence="2">
    <location>
        <begin position="154"/>
        <end position="227"/>
    </location>
</feature>
<keyword evidence="1" id="KW-0131">Cell cycle</keyword>
<accession>A0A6A6QJ38</accession>
<dbReference type="GO" id="GO:1990414">
    <property type="term" value="P:replication-born double-strand break repair via sister chromatid exchange"/>
    <property type="evidence" value="ECO:0007669"/>
    <property type="project" value="TreeGrafter"/>
</dbReference>